<evidence type="ECO:0000313" key="2">
    <source>
        <dbReference type="EMBL" id="KRR20938.1"/>
    </source>
</evidence>
<comment type="caution">
    <text evidence="2">The sequence shown here is derived from an EMBL/GenBank/DDBJ whole genome shotgun (WGS) entry which is preliminary data.</text>
</comment>
<name>A0A0R3MM47_9BRAD</name>
<dbReference type="RefSeq" id="WP_057860227.1">
    <property type="nucleotide sequence ID" value="NZ_LLYB01000084.1"/>
</dbReference>
<dbReference type="AlphaFoldDB" id="A0A0R3MM47"/>
<evidence type="ECO:0000313" key="3">
    <source>
        <dbReference type="Proteomes" id="UP000051660"/>
    </source>
</evidence>
<dbReference type="InterPro" id="IPR025737">
    <property type="entry name" value="FApF"/>
</dbReference>
<proteinExistence type="predicted"/>
<dbReference type="EMBL" id="LLYB01000084">
    <property type="protein sequence ID" value="KRR20938.1"/>
    <property type="molecule type" value="Genomic_DNA"/>
</dbReference>
<protein>
    <submittedName>
        <fullName evidence="2">Phenol degradation protein meta</fullName>
    </submittedName>
</protein>
<reference evidence="2 3" key="1">
    <citation type="submission" date="2014-03" db="EMBL/GenBank/DDBJ databases">
        <title>Bradyrhizobium valentinum sp. nov., isolated from effective nodules of Lupinus mariae-josephae, a lupine endemic of basic-lime soils in Eastern Spain.</title>
        <authorList>
            <person name="Duran D."/>
            <person name="Rey L."/>
            <person name="Navarro A."/>
            <person name="Busquets A."/>
            <person name="Imperial J."/>
            <person name="Ruiz-Argueso T."/>
        </authorList>
    </citation>
    <scope>NUCLEOTIDE SEQUENCE [LARGE SCALE GENOMIC DNA]</scope>
    <source>
        <strain evidence="2 3">CCBAU 23086</strain>
    </source>
</reference>
<dbReference type="Proteomes" id="UP000051660">
    <property type="component" value="Unassembled WGS sequence"/>
</dbReference>
<gene>
    <name evidence="2" type="ORF">CQ14_37485</name>
</gene>
<feature type="chain" id="PRO_5006444278" evidence="1">
    <location>
        <begin position="36"/>
        <end position="342"/>
    </location>
</feature>
<keyword evidence="1" id="KW-0732">Signal</keyword>
<sequence length="342" mass="35945">MNNTSAAGGIRRLGPYAVAGLFGLTAAVTPCAALADEGGVSFWLPGNFGSLAATPGVPGWSWATLYIHSDVAAGAGQQFPRGGRVDVGIAGRADLVVFGPTYTFATPFLGGQASVSLFGISGRSEGSAALSLTGPLGNTIGINRTQDLTSYGDVIPQVSLKWNQGVHNFMVYGTGDIPVGDYDPSRLANLGLGHGAIDGGAGYTYFNPQTGNEFSAVAGLTYNFKNTSTQYQNGMDFHVDWGASHFFTKQLQLGVAGYYFQQVTDDFGAPASLGGFRARIAGIGPQIGFLFPVGDMDGYVNVKAYKEFAAEHRPEGWNAWLTFALSPKAPEATAPKPLQRKY</sequence>
<dbReference type="OrthoDB" id="7372889at2"/>
<dbReference type="Pfam" id="PF13557">
    <property type="entry name" value="Phenol_MetA_deg"/>
    <property type="match status" value="1"/>
</dbReference>
<feature type="signal peptide" evidence="1">
    <location>
        <begin position="1"/>
        <end position="35"/>
    </location>
</feature>
<accession>A0A0R3MM47</accession>
<evidence type="ECO:0000256" key="1">
    <source>
        <dbReference type="SAM" id="SignalP"/>
    </source>
</evidence>
<organism evidence="2 3">
    <name type="scientific">Bradyrhizobium lablabi</name>
    <dbReference type="NCBI Taxonomy" id="722472"/>
    <lineage>
        <taxon>Bacteria</taxon>
        <taxon>Pseudomonadati</taxon>
        <taxon>Pseudomonadota</taxon>
        <taxon>Alphaproteobacteria</taxon>
        <taxon>Hyphomicrobiales</taxon>
        <taxon>Nitrobacteraceae</taxon>
        <taxon>Bradyrhizobium</taxon>
    </lineage>
</organism>